<evidence type="ECO:0000256" key="1">
    <source>
        <dbReference type="SAM" id="Phobius"/>
    </source>
</evidence>
<gene>
    <name evidence="3" type="ordered locus">Desal_2546</name>
</gene>
<feature type="signal peptide" evidence="2">
    <location>
        <begin position="1"/>
        <end position="21"/>
    </location>
</feature>
<keyword evidence="1" id="KW-1133">Transmembrane helix</keyword>
<proteinExistence type="predicted"/>
<evidence type="ECO:0000313" key="3">
    <source>
        <dbReference type="EMBL" id="ACS80602.1"/>
    </source>
</evidence>
<evidence type="ECO:0000256" key="2">
    <source>
        <dbReference type="SAM" id="SignalP"/>
    </source>
</evidence>
<dbReference type="AlphaFoldDB" id="C6BY72"/>
<evidence type="ECO:0008006" key="5">
    <source>
        <dbReference type="Google" id="ProtNLM"/>
    </source>
</evidence>
<dbReference type="Proteomes" id="UP000002601">
    <property type="component" value="Chromosome"/>
</dbReference>
<organism evidence="3 4">
    <name type="scientific">Maridesulfovibrio salexigens (strain ATCC 14822 / DSM 2638 / NCIMB 8403 / VKM B-1763)</name>
    <name type="common">Desulfovibrio salexigens</name>
    <dbReference type="NCBI Taxonomy" id="526222"/>
    <lineage>
        <taxon>Bacteria</taxon>
        <taxon>Pseudomonadati</taxon>
        <taxon>Thermodesulfobacteriota</taxon>
        <taxon>Desulfovibrionia</taxon>
        <taxon>Desulfovibrionales</taxon>
        <taxon>Desulfovibrionaceae</taxon>
        <taxon>Maridesulfovibrio</taxon>
    </lineage>
</organism>
<dbReference type="HOGENOM" id="CLU_1303259_0_0_7"/>
<accession>C6BY72</accession>
<name>C6BY72_MARSD</name>
<dbReference type="InterPro" id="IPR022472">
    <property type="entry name" value="VPLPA-CTERM"/>
</dbReference>
<keyword evidence="2" id="KW-0732">Signal</keyword>
<dbReference type="EMBL" id="CP001649">
    <property type="protein sequence ID" value="ACS80602.1"/>
    <property type="molecule type" value="Genomic_DNA"/>
</dbReference>
<keyword evidence="1" id="KW-0472">Membrane</keyword>
<protein>
    <recommendedName>
        <fullName evidence="5">VPLPA-CTERM protein sorting domain-containing protein</fullName>
    </recommendedName>
</protein>
<sequence length="211" mass="22215">MKNLIFITLISLFIAASGAQAATINGWAHSDNISADIYTTYSASESSLLLTVTNTSPATSAYLSGLLFSASGATLNLREVAYYSDSISTSPLNVTDNWSQGTPASALLNSQPMKYLEGLDTTIFTGSDFLGGSPNDALPIGWTANFMFDVDGAYTESINNFVARFQGINYPGLTGSDSDFASSVPTPIPGAIWLLGAGLGGLAILRRRMQV</sequence>
<reference evidence="3 4" key="1">
    <citation type="submission" date="2009-06" db="EMBL/GenBank/DDBJ databases">
        <title>Complete sequence of Desulfovibrio salexigens DSM 2638.</title>
        <authorList>
            <consortium name="US DOE Joint Genome Institute"/>
            <person name="Lucas S."/>
            <person name="Copeland A."/>
            <person name="Lapidus A."/>
            <person name="Glavina del Rio T."/>
            <person name="Tice H."/>
            <person name="Bruce D."/>
            <person name="Goodwin L."/>
            <person name="Pitluck S."/>
            <person name="Munk A.C."/>
            <person name="Brettin T."/>
            <person name="Detter J.C."/>
            <person name="Han C."/>
            <person name="Tapia R."/>
            <person name="Larimer F."/>
            <person name="Land M."/>
            <person name="Hauser L."/>
            <person name="Kyrpides N."/>
            <person name="Anderson I."/>
            <person name="Wall J.D."/>
            <person name="Arkin A.P."/>
            <person name="Dehal P."/>
            <person name="Chivian D."/>
            <person name="Giles B."/>
            <person name="Hazen T.C."/>
        </authorList>
    </citation>
    <scope>NUCLEOTIDE SEQUENCE [LARGE SCALE GENOMIC DNA]</scope>
    <source>
        <strain evidence="4">ATCC 14822 / DSM 2638 / NCIMB 8403 / VKM B-1763</strain>
    </source>
</reference>
<keyword evidence="4" id="KW-1185">Reference proteome</keyword>
<dbReference type="KEGG" id="dsa:Desal_2546"/>
<dbReference type="NCBIfam" id="TIGR03370">
    <property type="entry name" value="VPLPA-CTERM"/>
    <property type="match status" value="1"/>
</dbReference>
<feature type="transmembrane region" description="Helical" evidence="1">
    <location>
        <begin position="188"/>
        <end position="205"/>
    </location>
</feature>
<evidence type="ECO:0000313" key="4">
    <source>
        <dbReference type="Proteomes" id="UP000002601"/>
    </source>
</evidence>
<keyword evidence="1" id="KW-0812">Transmembrane</keyword>
<feature type="chain" id="PRO_5002962797" description="VPLPA-CTERM protein sorting domain-containing protein" evidence="2">
    <location>
        <begin position="22"/>
        <end position="211"/>
    </location>
</feature>